<dbReference type="InterPro" id="IPR011990">
    <property type="entry name" value="TPR-like_helical_dom_sf"/>
</dbReference>
<dbReference type="EMBL" id="FXZK01000007">
    <property type="protein sequence ID" value="SMY09099.1"/>
    <property type="molecule type" value="Genomic_DNA"/>
</dbReference>
<evidence type="ECO:0000313" key="2">
    <source>
        <dbReference type="Proteomes" id="UP000201613"/>
    </source>
</evidence>
<organism evidence="1 2">
    <name type="scientific">Flavimaricola marinus</name>
    <dbReference type="NCBI Taxonomy" id="1819565"/>
    <lineage>
        <taxon>Bacteria</taxon>
        <taxon>Pseudomonadati</taxon>
        <taxon>Pseudomonadota</taxon>
        <taxon>Alphaproteobacteria</taxon>
        <taxon>Rhodobacterales</taxon>
        <taxon>Paracoccaceae</taxon>
        <taxon>Flavimaricola</taxon>
    </lineage>
</organism>
<evidence type="ECO:0008006" key="3">
    <source>
        <dbReference type="Google" id="ProtNLM"/>
    </source>
</evidence>
<gene>
    <name evidence="1" type="ORF">LOM8899_03261</name>
</gene>
<dbReference type="Proteomes" id="UP000201613">
    <property type="component" value="Unassembled WGS sequence"/>
</dbReference>
<dbReference type="Gene3D" id="1.25.40.10">
    <property type="entry name" value="Tetratricopeptide repeat domain"/>
    <property type="match status" value="1"/>
</dbReference>
<proteinExistence type="predicted"/>
<keyword evidence="2" id="KW-1185">Reference proteome</keyword>
<name>A0A238LHC8_9RHOB</name>
<protein>
    <recommendedName>
        <fullName evidence="3">Tetratricopeptide repeat protein</fullName>
    </recommendedName>
</protein>
<sequence>MMLVNAMRLAGLAGVPFKVHWHQGTDFSAVINDPTQFFETGFVDAHFIDRDSYLALRENAVRPQERRDLDVAGFKALLAQGTNILVDEAFGFPAYPGEDAEQVARDGAAIWRSVPLAAPVRKVLDDIRTAVGPQTTAYHIRRGDILTLPRAVNRPWPNKYVYDELYQTHIEGVLESGARPILFSDDAATIARFKERYPALIPAATLFDSSTVTPGQADFLELLALASCTQIVAPPQSAFSSGAATLGEVPICDVETALSEKDRLAAGNRLHERLCTPDPTGPMGPGDIGQSLVHLDRFLGTQGRLPEARDAINKHLQSGLEISFLFPRLIELNLLTDDPQGAIAAGELMENAQVYHRPDYAKGQMLHSFAHLATGQPAACARLANIGFWHDPSTPYVGEGMGALYAAGVLDDRTALPFSPAARAMWARPVLRLPICAATSLALANSPKDSLGRALVPCTDPVTWDWAPFMRSFARGALAKHRHRANYERGLTRLAEIMPGADTASLTAIFEMHVGEKDDWLDRLIDLGARHPEEAIVQHRLSLAATIAQDYQTAGTAAEAAAEAAPGVPAHIMWRSATRMRQKRYRLAMNDIRVGLDAGLAFPKMHLRLATIAARAGHPNVERAAIDEGIRTAPRDAQLRLNRAQYEYESGNLDAALRDLDLLMNYDIVPAAVTALRQTCLDELAEYEAFETKADLRKGA</sequence>
<dbReference type="AlphaFoldDB" id="A0A238LHC8"/>
<reference evidence="1 2" key="1">
    <citation type="submission" date="2017-05" db="EMBL/GenBank/DDBJ databases">
        <authorList>
            <person name="Song R."/>
            <person name="Chenine A.L."/>
            <person name="Ruprecht R.M."/>
        </authorList>
    </citation>
    <scope>NUCLEOTIDE SEQUENCE [LARGE SCALE GENOMIC DNA]</scope>
    <source>
        <strain evidence="1 2">CECT 8899</strain>
    </source>
</reference>
<evidence type="ECO:0000313" key="1">
    <source>
        <dbReference type="EMBL" id="SMY09099.1"/>
    </source>
</evidence>
<accession>A0A238LHC8</accession>
<dbReference type="SUPFAM" id="SSF48452">
    <property type="entry name" value="TPR-like"/>
    <property type="match status" value="1"/>
</dbReference>